<dbReference type="EMBL" id="JAULSN010000001">
    <property type="protein sequence ID" value="KAK3383221.1"/>
    <property type="molecule type" value="Genomic_DNA"/>
</dbReference>
<name>A0AAE0NKH2_9PEZI</name>
<keyword evidence="2" id="KW-1185">Reference proteome</keyword>
<reference evidence="1" key="2">
    <citation type="submission" date="2023-06" db="EMBL/GenBank/DDBJ databases">
        <authorList>
            <consortium name="Lawrence Berkeley National Laboratory"/>
            <person name="Haridas S."/>
            <person name="Hensen N."/>
            <person name="Bonometti L."/>
            <person name="Westerberg I."/>
            <person name="Brannstrom I.O."/>
            <person name="Guillou S."/>
            <person name="Cros-Aarteil S."/>
            <person name="Calhoun S."/>
            <person name="Kuo A."/>
            <person name="Mondo S."/>
            <person name="Pangilinan J."/>
            <person name="Riley R."/>
            <person name="Labutti K."/>
            <person name="Andreopoulos B."/>
            <person name="Lipzen A."/>
            <person name="Chen C."/>
            <person name="Yanf M."/>
            <person name="Daum C."/>
            <person name="Ng V."/>
            <person name="Clum A."/>
            <person name="Steindorff A."/>
            <person name="Ohm R."/>
            <person name="Martin F."/>
            <person name="Silar P."/>
            <person name="Natvig D."/>
            <person name="Lalanne C."/>
            <person name="Gautier V."/>
            <person name="Ament-Velasquez S.L."/>
            <person name="Kruys A."/>
            <person name="Hutchinson M.I."/>
            <person name="Powell A.J."/>
            <person name="Barry K."/>
            <person name="Miller A.N."/>
            <person name="Grigoriev I.V."/>
            <person name="Debuchy R."/>
            <person name="Gladieux P."/>
            <person name="Thoren M.H."/>
            <person name="Johannesson H."/>
        </authorList>
    </citation>
    <scope>NUCLEOTIDE SEQUENCE</scope>
    <source>
        <strain evidence="1">CBS 958.72</strain>
    </source>
</reference>
<comment type="caution">
    <text evidence="1">The sequence shown here is derived from an EMBL/GenBank/DDBJ whole genome shotgun (WGS) entry which is preliminary data.</text>
</comment>
<sequence>MLSLRLLAIAASPRTRVGDGDDVRQRCKQTSASEKGKKFACHEKCRDDGIRFEGPLRRPLEPLSRSQINLPINFRWLALWLVICGLGCRLFQTHGAEPLQLPLRRTSNPVTVSHAGLIPGEPHSRRREKTTGNSRVCCIPSKSLVFFISFESLGAGPR</sequence>
<evidence type="ECO:0000313" key="1">
    <source>
        <dbReference type="EMBL" id="KAK3383221.1"/>
    </source>
</evidence>
<evidence type="ECO:0000313" key="2">
    <source>
        <dbReference type="Proteomes" id="UP001287356"/>
    </source>
</evidence>
<organism evidence="1 2">
    <name type="scientific">Lasiosphaeria ovina</name>
    <dbReference type="NCBI Taxonomy" id="92902"/>
    <lineage>
        <taxon>Eukaryota</taxon>
        <taxon>Fungi</taxon>
        <taxon>Dikarya</taxon>
        <taxon>Ascomycota</taxon>
        <taxon>Pezizomycotina</taxon>
        <taxon>Sordariomycetes</taxon>
        <taxon>Sordariomycetidae</taxon>
        <taxon>Sordariales</taxon>
        <taxon>Lasiosphaeriaceae</taxon>
        <taxon>Lasiosphaeria</taxon>
    </lineage>
</organism>
<gene>
    <name evidence="1" type="ORF">B0T24DRAFT_40942</name>
</gene>
<accession>A0AAE0NKH2</accession>
<reference evidence="1" key="1">
    <citation type="journal article" date="2023" name="Mol. Phylogenet. Evol.">
        <title>Genome-scale phylogeny and comparative genomics of the fungal order Sordariales.</title>
        <authorList>
            <person name="Hensen N."/>
            <person name="Bonometti L."/>
            <person name="Westerberg I."/>
            <person name="Brannstrom I.O."/>
            <person name="Guillou S."/>
            <person name="Cros-Aarteil S."/>
            <person name="Calhoun S."/>
            <person name="Haridas S."/>
            <person name="Kuo A."/>
            <person name="Mondo S."/>
            <person name="Pangilinan J."/>
            <person name="Riley R."/>
            <person name="LaButti K."/>
            <person name="Andreopoulos B."/>
            <person name="Lipzen A."/>
            <person name="Chen C."/>
            <person name="Yan M."/>
            <person name="Daum C."/>
            <person name="Ng V."/>
            <person name="Clum A."/>
            <person name="Steindorff A."/>
            <person name="Ohm R.A."/>
            <person name="Martin F."/>
            <person name="Silar P."/>
            <person name="Natvig D.O."/>
            <person name="Lalanne C."/>
            <person name="Gautier V."/>
            <person name="Ament-Velasquez S.L."/>
            <person name="Kruys A."/>
            <person name="Hutchinson M.I."/>
            <person name="Powell A.J."/>
            <person name="Barry K."/>
            <person name="Miller A.N."/>
            <person name="Grigoriev I.V."/>
            <person name="Debuchy R."/>
            <person name="Gladieux P."/>
            <person name="Hiltunen Thoren M."/>
            <person name="Johannesson H."/>
        </authorList>
    </citation>
    <scope>NUCLEOTIDE SEQUENCE</scope>
    <source>
        <strain evidence="1">CBS 958.72</strain>
    </source>
</reference>
<protein>
    <submittedName>
        <fullName evidence="1">Uncharacterized protein</fullName>
    </submittedName>
</protein>
<dbReference type="Proteomes" id="UP001287356">
    <property type="component" value="Unassembled WGS sequence"/>
</dbReference>
<dbReference type="AlphaFoldDB" id="A0AAE0NKH2"/>
<proteinExistence type="predicted"/>